<dbReference type="InterPro" id="IPR057597">
    <property type="entry name" value="ALE2_N"/>
</dbReference>
<dbReference type="AlphaFoldDB" id="A0ABD3IUT5"/>
<keyword evidence="4" id="KW-1185">Reference proteome</keyword>
<proteinExistence type="predicted"/>
<dbReference type="EMBL" id="JBJKBG010000011">
    <property type="protein sequence ID" value="KAL3717701.1"/>
    <property type="molecule type" value="Genomic_DNA"/>
</dbReference>
<feature type="compositionally biased region" description="Polar residues" evidence="1">
    <location>
        <begin position="41"/>
        <end position="56"/>
    </location>
</feature>
<feature type="compositionally biased region" description="Low complexity" evidence="1">
    <location>
        <begin position="107"/>
        <end position="118"/>
    </location>
</feature>
<accession>A0ABD3IUT5</accession>
<feature type="region of interest" description="Disordered" evidence="1">
    <location>
        <begin position="95"/>
        <end position="118"/>
    </location>
</feature>
<reference evidence="3 4" key="1">
    <citation type="submission" date="2024-11" db="EMBL/GenBank/DDBJ databases">
        <title>Chromosome-level genome assembly of Eucalyptus globulus Labill. provides insights into its genome evolution.</title>
        <authorList>
            <person name="Li X."/>
        </authorList>
    </citation>
    <scope>NUCLEOTIDE SEQUENCE [LARGE SCALE GENOMIC DNA]</scope>
    <source>
        <strain evidence="3">CL2024</strain>
        <tissue evidence="3">Fresh tender leaves</tissue>
    </source>
</reference>
<comment type="caution">
    <text evidence="3">The sequence shown here is derived from an EMBL/GenBank/DDBJ whole genome shotgun (WGS) entry which is preliminary data.</text>
</comment>
<organism evidence="3 4">
    <name type="scientific">Eucalyptus globulus</name>
    <name type="common">Tasmanian blue gum</name>
    <dbReference type="NCBI Taxonomy" id="34317"/>
    <lineage>
        <taxon>Eukaryota</taxon>
        <taxon>Viridiplantae</taxon>
        <taxon>Streptophyta</taxon>
        <taxon>Embryophyta</taxon>
        <taxon>Tracheophyta</taxon>
        <taxon>Spermatophyta</taxon>
        <taxon>Magnoliopsida</taxon>
        <taxon>eudicotyledons</taxon>
        <taxon>Gunneridae</taxon>
        <taxon>Pentapetalae</taxon>
        <taxon>rosids</taxon>
        <taxon>malvids</taxon>
        <taxon>Myrtales</taxon>
        <taxon>Myrtaceae</taxon>
        <taxon>Myrtoideae</taxon>
        <taxon>Eucalypteae</taxon>
        <taxon>Eucalyptus</taxon>
    </lineage>
</organism>
<feature type="domain" description="Receptor-like PK ALE2 N-terminal" evidence="2">
    <location>
        <begin position="167"/>
        <end position="271"/>
    </location>
</feature>
<evidence type="ECO:0000259" key="2">
    <source>
        <dbReference type="Pfam" id="PF23180"/>
    </source>
</evidence>
<name>A0ABD3IUT5_EUCGL</name>
<dbReference type="Pfam" id="PF23180">
    <property type="entry name" value="ALE2_N"/>
    <property type="match status" value="1"/>
</dbReference>
<gene>
    <name evidence="3" type="ORF">ACJRO7_009181</name>
</gene>
<sequence>MSVLVRSFTGGKRIYIQRSLLKLIVISCHVISIIYADSNSDSVQASPISPSGTVSTPAIPDLSPPKRSPHRQWRRHISPQVAPVLVLSPDHPPHYDPLITSGHPPTSSRLSKSSMKRSNLVPPSASLADIFLTQSTPATVPAALAEPPLLHNVSNCCQPDMVLKRDSKDCDCVYPIKLDLLLLNVSQNPDWKIFLQDFAKQLGLQPSQIELINFYMLSFTTLNISMDIIPQTGLSFSASDAYAINSSLSLHRVYLSPALVGDYELLNITWFKAPPPSEGKPRPRHLFSCLYQLHIPSRYQRVENAPIPCLDNHGSFLKSNKQIKN</sequence>
<evidence type="ECO:0000256" key="1">
    <source>
        <dbReference type="SAM" id="MobiDB-lite"/>
    </source>
</evidence>
<evidence type="ECO:0000313" key="4">
    <source>
        <dbReference type="Proteomes" id="UP001634007"/>
    </source>
</evidence>
<dbReference type="Proteomes" id="UP001634007">
    <property type="component" value="Unassembled WGS sequence"/>
</dbReference>
<protein>
    <recommendedName>
        <fullName evidence="2">Receptor-like PK ALE2 N-terminal domain-containing protein</fullName>
    </recommendedName>
</protein>
<evidence type="ECO:0000313" key="3">
    <source>
        <dbReference type="EMBL" id="KAL3717701.1"/>
    </source>
</evidence>
<feature type="region of interest" description="Disordered" evidence="1">
    <location>
        <begin position="41"/>
        <end position="74"/>
    </location>
</feature>